<comment type="subcellular location">
    <subcellularLocation>
        <location evidence="1">Secreted</location>
    </subcellularLocation>
</comment>
<dbReference type="AlphaFoldDB" id="A0A8S4S5G9"/>
<proteinExistence type="inferred from homology"/>
<name>A0A8S4S5G9_9NEOP</name>
<protein>
    <submittedName>
        <fullName evidence="5">Jg7217 protein</fullName>
    </submittedName>
</protein>
<evidence type="ECO:0000313" key="5">
    <source>
        <dbReference type="EMBL" id="CAH2255011.1"/>
    </source>
</evidence>
<evidence type="ECO:0000256" key="2">
    <source>
        <dbReference type="ARBA" id="ARBA00009127"/>
    </source>
</evidence>
<accession>A0A8S4S5G9</accession>
<dbReference type="InterPro" id="IPR011042">
    <property type="entry name" value="6-blade_b-propeller_TolB-like"/>
</dbReference>
<dbReference type="Gene3D" id="2.120.10.30">
    <property type="entry name" value="TolB, C-terminal domain"/>
    <property type="match status" value="1"/>
</dbReference>
<keyword evidence="6" id="KW-1185">Reference proteome</keyword>
<keyword evidence="4" id="KW-0732">Signal</keyword>
<keyword evidence="3" id="KW-0964">Secreted</keyword>
<dbReference type="GO" id="GO:0005576">
    <property type="term" value="C:extracellular region"/>
    <property type="evidence" value="ECO:0007669"/>
    <property type="project" value="UniProtKB-SubCell"/>
</dbReference>
<evidence type="ECO:0000256" key="4">
    <source>
        <dbReference type="ARBA" id="ARBA00022729"/>
    </source>
</evidence>
<evidence type="ECO:0000313" key="6">
    <source>
        <dbReference type="Proteomes" id="UP000838756"/>
    </source>
</evidence>
<organism evidence="5 6">
    <name type="scientific">Pararge aegeria aegeria</name>
    <dbReference type="NCBI Taxonomy" id="348720"/>
    <lineage>
        <taxon>Eukaryota</taxon>
        <taxon>Metazoa</taxon>
        <taxon>Ecdysozoa</taxon>
        <taxon>Arthropoda</taxon>
        <taxon>Hexapoda</taxon>
        <taxon>Insecta</taxon>
        <taxon>Pterygota</taxon>
        <taxon>Neoptera</taxon>
        <taxon>Endopterygota</taxon>
        <taxon>Lepidoptera</taxon>
        <taxon>Glossata</taxon>
        <taxon>Ditrysia</taxon>
        <taxon>Papilionoidea</taxon>
        <taxon>Nymphalidae</taxon>
        <taxon>Satyrinae</taxon>
        <taxon>Satyrini</taxon>
        <taxon>Parargina</taxon>
        <taxon>Pararge</taxon>
    </lineage>
</organism>
<comment type="caution">
    <text evidence="5">The sequence shown here is derived from an EMBL/GenBank/DDBJ whole genome shotgun (WGS) entry which is preliminary data.</text>
</comment>
<sequence>MRKPACLRVLHILKGPKMGGTKTLIFLQLVYITTCMEQLDIIYEWKQLDFQFLSPEARQQAIDNGGFLPQNNMPMGLEIYGDRLFITVPRWRSGVPASLTYVNLKDTEKQSCSSHKHFPEMGIEPGLGLGKQGRCKLR</sequence>
<dbReference type="Proteomes" id="UP000838756">
    <property type="component" value="Unassembled WGS sequence"/>
</dbReference>
<evidence type="ECO:0000256" key="1">
    <source>
        <dbReference type="ARBA" id="ARBA00004613"/>
    </source>
</evidence>
<gene>
    <name evidence="5" type="primary">jg7217</name>
    <name evidence="5" type="ORF">PAEG_LOCUS22738</name>
</gene>
<dbReference type="PANTHER" id="PTHR10009:SF18">
    <property type="entry name" value="PROTEIN YELLOW-LIKE PROTEIN"/>
    <property type="match status" value="1"/>
</dbReference>
<dbReference type="PANTHER" id="PTHR10009">
    <property type="entry name" value="PROTEIN YELLOW-RELATED"/>
    <property type="match status" value="1"/>
</dbReference>
<dbReference type="EMBL" id="CAKXAJ010026089">
    <property type="protein sequence ID" value="CAH2255011.1"/>
    <property type="molecule type" value="Genomic_DNA"/>
</dbReference>
<reference evidence="5" key="1">
    <citation type="submission" date="2022-03" db="EMBL/GenBank/DDBJ databases">
        <authorList>
            <person name="Lindestad O."/>
        </authorList>
    </citation>
    <scope>NUCLEOTIDE SEQUENCE</scope>
</reference>
<dbReference type="InterPro" id="IPR017996">
    <property type="entry name" value="MRJP/yellow-related"/>
</dbReference>
<dbReference type="OrthoDB" id="7776143at2759"/>
<evidence type="ECO:0000256" key="3">
    <source>
        <dbReference type="ARBA" id="ARBA00022525"/>
    </source>
</evidence>
<comment type="similarity">
    <text evidence="2">Belongs to the major royal jelly protein family.</text>
</comment>